<sequence length="177" mass="20106">MVADLKFVVVKFEGMARTKRIEDVRKAEEAKKTEEDIEGVAKLARLKHPHLGEVKRIGKKFKTSQARKKKARMEAKLKMEKKVKKHMKKEVKMKMDLTNMKKKMKKVTRDPYSSIRTDEEDIVEQVRRIVDIVTTWKSLPLGDVANATAVKMVDDVLKNLVPSISGGPSRTTSSAAT</sequence>
<organism evidence="1 2">
    <name type="scientific">Stephania japonica</name>
    <dbReference type="NCBI Taxonomy" id="461633"/>
    <lineage>
        <taxon>Eukaryota</taxon>
        <taxon>Viridiplantae</taxon>
        <taxon>Streptophyta</taxon>
        <taxon>Embryophyta</taxon>
        <taxon>Tracheophyta</taxon>
        <taxon>Spermatophyta</taxon>
        <taxon>Magnoliopsida</taxon>
        <taxon>Ranunculales</taxon>
        <taxon>Menispermaceae</taxon>
        <taxon>Menispermoideae</taxon>
        <taxon>Cissampelideae</taxon>
        <taxon>Stephania</taxon>
    </lineage>
</organism>
<gene>
    <name evidence="1" type="ORF">Sjap_019724</name>
</gene>
<dbReference type="Proteomes" id="UP001417504">
    <property type="component" value="Unassembled WGS sequence"/>
</dbReference>
<dbReference type="AlphaFoldDB" id="A0AAP0F214"/>
<protein>
    <submittedName>
        <fullName evidence="1">Uncharacterized protein</fullName>
    </submittedName>
</protein>
<proteinExistence type="predicted"/>
<dbReference type="EMBL" id="JBBNAE010000008">
    <property type="protein sequence ID" value="KAK9102470.1"/>
    <property type="molecule type" value="Genomic_DNA"/>
</dbReference>
<keyword evidence="2" id="KW-1185">Reference proteome</keyword>
<evidence type="ECO:0000313" key="2">
    <source>
        <dbReference type="Proteomes" id="UP001417504"/>
    </source>
</evidence>
<reference evidence="1 2" key="1">
    <citation type="submission" date="2024-01" db="EMBL/GenBank/DDBJ databases">
        <title>Genome assemblies of Stephania.</title>
        <authorList>
            <person name="Yang L."/>
        </authorList>
    </citation>
    <scope>NUCLEOTIDE SEQUENCE [LARGE SCALE GENOMIC DNA]</scope>
    <source>
        <strain evidence="1">QJT</strain>
        <tissue evidence="1">Leaf</tissue>
    </source>
</reference>
<name>A0AAP0F214_9MAGN</name>
<accession>A0AAP0F214</accession>
<evidence type="ECO:0000313" key="1">
    <source>
        <dbReference type="EMBL" id="KAK9102470.1"/>
    </source>
</evidence>
<comment type="caution">
    <text evidence="1">The sequence shown here is derived from an EMBL/GenBank/DDBJ whole genome shotgun (WGS) entry which is preliminary data.</text>
</comment>